<accession>A0A318K613</accession>
<sequence length="54" mass="5760">MATYVSALHGPQRPVASSERVSGSADVRPSGSNLLLGRLFEVIRLHGDVCQRAP</sequence>
<organism evidence="2 3">
    <name type="scientific">Nocardia tenerifensis</name>
    <dbReference type="NCBI Taxonomy" id="228006"/>
    <lineage>
        <taxon>Bacteria</taxon>
        <taxon>Bacillati</taxon>
        <taxon>Actinomycetota</taxon>
        <taxon>Actinomycetes</taxon>
        <taxon>Mycobacteriales</taxon>
        <taxon>Nocardiaceae</taxon>
        <taxon>Nocardia</taxon>
    </lineage>
</organism>
<proteinExistence type="predicted"/>
<dbReference type="AlphaFoldDB" id="A0A318K613"/>
<keyword evidence="3" id="KW-1185">Reference proteome</keyword>
<name>A0A318K613_9NOCA</name>
<feature type="region of interest" description="Disordered" evidence="1">
    <location>
        <begin position="1"/>
        <end position="28"/>
    </location>
</feature>
<gene>
    <name evidence="2" type="ORF">DFR70_102156</name>
</gene>
<evidence type="ECO:0000256" key="1">
    <source>
        <dbReference type="SAM" id="MobiDB-lite"/>
    </source>
</evidence>
<evidence type="ECO:0000313" key="3">
    <source>
        <dbReference type="Proteomes" id="UP000247569"/>
    </source>
</evidence>
<dbReference type="EMBL" id="QJKF01000002">
    <property type="protein sequence ID" value="PXX68475.1"/>
    <property type="molecule type" value="Genomic_DNA"/>
</dbReference>
<protein>
    <submittedName>
        <fullName evidence="2">Uncharacterized protein</fullName>
    </submittedName>
</protein>
<comment type="caution">
    <text evidence="2">The sequence shown here is derived from an EMBL/GenBank/DDBJ whole genome shotgun (WGS) entry which is preliminary data.</text>
</comment>
<dbReference type="Proteomes" id="UP000247569">
    <property type="component" value="Unassembled WGS sequence"/>
</dbReference>
<evidence type="ECO:0000313" key="2">
    <source>
        <dbReference type="EMBL" id="PXX68475.1"/>
    </source>
</evidence>
<reference evidence="2 3" key="1">
    <citation type="submission" date="2018-05" db="EMBL/GenBank/DDBJ databases">
        <title>Genomic Encyclopedia of Type Strains, Phase IV (KMG-IV): sequencing the most valuable type-strain genomes for metagenomic binning, comparative biology and taxonomic classification.</title>
        <authorList>
            <person name="Goeker M."/>
        </authorList>
    </citation>
    <scope>NUCLEOTIDE SEQUENCE [LARGE SCALE GENOMIC DNA]</scope>
    <source>
        <strain evidence="2 3">DSM 44704</strain>
    </source>
</reference>